<dbReference type="CDD" id="cd00293">
    <property type="entry name" value="USP-like"/>
    <property type="match status" value="1"/>
</dbReference>
<evidence type="ECO:0000256" key="1">
    <source>
        <dbReference type="ARBA" id="ARBA00008791"/>
    </source>
</evidence>
<comment type="similarity">
    <text evidence="1">Belongs to the universal stress protein A family.</text>
</comment>
<dbReference type="InterPro" id="IPR006016">
    <property type="entry name" value="UspA"/>
</dbReference>
<dbReference type="SUPFAM" id="SSF52402">
    <property type="entry name" value="Adenine nucleotide alpha hydrolases-like"/>
    <property type="match status" value="2"/>
</dbReference>
<dbReference type="EMBL" id="BMZH01000008">
    <property type="protein sequence ID" value="GHA97822.1"/>
    <property type="molecule type" value="Genomic_DNA"/>
</dbReference>
<keyword evidence="4" id="KW-1185">Reference proteome</keyword>
<dbReference type="Proteomes" id="UP000634004">
    <property type="component" value="Unassembled WGS sequence"/>
</dbReference>
<dbReference type="Pfam" id="PF00582">
    <property type="entry name" value="Usp"/>
    <property type="match status" value="1"/>
</dbReference>
<dbReference type="PRINTS" id="PR01438">
    <property type="entry name" value="UNVRSLSTRESS"/>
</dbReference>
<reference evidence="3" key="2">
    <citation type="submission" date="2020-09" db="EMBL/GenBank/DDBJ databases">
        <authorList>
            <person name="Sun Q."/>
            <person name="Kim S."/>
        </authorList>
    </citation>
    <scope>NUCLEOTIDE SEQUENCE</scope>
    <source>
        <strain evidence="3">KCTC 32513</strain>
    </source>
</reference>
<organism evidence="3 4">
    <name type="scientific">Algimonas arctica</name>
    <dbReference type="NCBI Taxonomy" id="1479486"/>
    <lineage>
        <taxon>Bacteria</taxon>
        <taxon>Pseudomonadati</taxon>
        <taxon>Pseudomonadota</taxon>
        <taxon>Alphaproteobacteria</taxon>
        <taxon>Maricaulales</taxon>
        <taxon>Robiginitomaculaceae</taxon>
        <taxon>Algimonas</taxon>
    </lineage>
</organism>
<evidence type="ECO:0000313" key="4">
    <source>
        <dbReference type="Proteomes" id="UP000634004"/>
    </source>
</evidence>
<sequence length="278" mass="29992">MKTLLVALLPDEDIDTSLDAAITIAHKHGSHIIGYMPIPGPILMPVASPMTMVPFDDTMRTRFREMLPTVKAAFEKRMTTEGLSFEFRSDEQTSLNLSLGIIAHARTSDLCIVQMWQSGGKVTADSVESVADIVMASGRPVLALPSQTSRAFAYERVTVAWNASRESARAAFDSVSLLSKAAEVELVWINPQDTPSGNVDIAGAEIATVLARHDIKITDNPISSPSKAGPAIVEQAIRNASDLLVIGAYGHSRLRERILGGATEYILRNPPCAILLSN</sequence>
<dbReference type="AlphaFoldDB" id="A0A8J3CRB9"/>
<accession>A0A8J3CRB9</accession>
<dbReference type="RefSeq" id="WP_189498207.1">
    <property type="nucleotide sequence ID" value="NZ_BMZH01000008.1"/>
</dbReference>
<protein>
    <submittedName>
        <fullName evidence="3">Universal stress protein</fullName>
    </submittedName>
</protein>
<evidence type="ECO:0000259" key="2">
    <source>
        <dbReference type="Pfam" id="PF00582"/>
    </source>
</evidence>
<dbReference type="Gene3D" id="3.40.50.12370">
    <property type="match status" value="1"/>
</dbReference>
<name>A0A8J3CRB9_9PROT</name>
<dbReference type="InterPro" id="IPR006015">
    <property type="entry name" value="Universal_stress_UspA"/>
</dbReference>
<comment type="caution">
    <text evidence="3">The sequence shown here is derived from an EMBL/GenBank/DDBJ whole genome shotgun (WGS) entry which is preliminary data.</text>
</comment>
<gene>
    <name evidence="3" type="ORF">GCM10009069_21020</name>
</gene>
<feature type="domain" description="UspA" evidence="2">
    <location>
        <begin position="226"/>
        <end position="275"/>
    </location>
</feature>
<proteinExistence type="inferred from homology"/>
<evidence type="ECO:0000313" key="3">
    <source>
        <dbReference type="EMBL" id="GHA97822.1"/>
    </source>
</evidence>
<reference evidence="3" key="1">
    <citation type="journal article" date="2014" name="Int. J. Syst. Evol. Microbiol.">
        <title>Complete genome sequence of Corynebacterium casei LMG S-19264T (=DSM 44701T), isolated from a smear-ripened cheese.</title>
        <authorList>
            <consortium name="US DOE Joint Genome Institute (JGI-PGF)"/>
            <person name="Walter F."/>
            <person name="Albersmeier A."/>
            <person name="Kalinowski J."/>
            <person name="Ruckert C."/>
        </authorList>
    </citation>
    <scope>NUCLEOTIDE SEQUENCE</scope>
    <source>
        <strain evidence="3">KCTC 32513</strain>
    </source>
</reference>